<dbReference type="InterPro" id="IPR003959">
    <property type="entry name" value="ATPase_AAA_core"/>
</dbReference>
<name>A0A135TM69_9PEZI</name>
<feature type="domain" description="AAA+ ATPase" evidence="2">
    <location>
        <begin position="742"/>
        <end position="869"/>
    </location>
</feature>
<dbReference type="Pfam" id="PF00004">
    <property type="entry name" value="AAA"/>
    <property type="match status" value="1"/>
</dbReference>
<feature type="region of interest" description="Disordered" evidence="1">
    <location>
        <begin position="123"/>
        <end position="207"/>
    </location>
</feature>
<dbReference type="EMBL" id="JEMN01001075">
    <property type="protein sequence ID" value="KXH49268.1"/>
    <property type="molecule type" value="Genomic_DNA"/>
</dbReference>
<dbReference type="OrthoDB" id="10042665at2759"/>
<dbReference type="GO" id="GO:0005524">
    <property type="term" value="F:ATP binding"/>
    <property type="evidence" value="ECO:0007669"/>
    <property type="project" value="InterPro"/>
</dbReference>
<dbReference type="SUPFAM" id="SSF52540">
    <property type="entry name" value="P-loop containing nucleoside triphosphate hydrolases"/>
    <property type="match status" value="1"/>
</dbReference>
<sequence length="969" mass="110213">MSSPPVVAGLSMKGWPNEGRPISPPADGYSTPDEGYSTPNENHSGSDTDTVERQQEVFEPTPSLFISSTISRDDTRSQAKQEERILSHLKTQLTSGSLELNSSGAAHSRALLNQPIHSRLPPLNIMQPPVIGPPSDSSLQPGLSSTPPSRSPSPSGSHSSSRSFPPSKAPKDSKWRERLKSERNMSLGACSKEDSEANIEPTGANLHLLGDEKGKRFSLPSLEERKSPNHDVGLAETLATMTEKHLGIDVLDHSKEISTFISYLLDTIQILETQADCRDEESSESDSASELQNVESATNKPLGFQVIHRISCTAKLHDHNGTLGENEPVNRKKRISGSIGWLQADKEIFNVETWLSKRPSVCFVVIRDHRCVQDQRAENERYRNQNHLGILRGKRERLRIVSPVLQKALKQVAEYRESEQGVFAMEMKAPYLFLFHHRRRLESLAENASYREVLLPLMRFLKEGYEAEYKEAEEMFLQGYVNAYHIDKLFKPNQILLMRKKGEPQVAFVLSRYSLARQEGLILQGWKWRYNGHDLLRAPHSGQIGFVPEGKMKICDLDIHPVQFAKEEDVKKLTQRGHKFWSMRDQVYTCYTGWDRGSQHQYASARFMVDTATYQIMHGLHANAPFEAPHMTDPWPTKVNRREDLPINAELLLPATVYGFNLKEKKWGKNHQRKWATSAVGMMLRFSVAVDLYVKNTHEVDWNYKAFDRLVLDFKIKEMIHALVDVQTSAKKMDDIITGKGNGLIILLHGSPGTGKTLTAESVAEIAKKPLYRVTCGDIGIDARDVERYLETVMYLGKTWDCVLLLDEADVFLEERTMADLQRNSLVSVFLRLLEYYEGILVLTSNRVGTFDEAFKSRIQVAIHYGKLNPMSRKAIWQNFFDMIRESSEEDANVSELERRLDQLASEEMNGRQIRNALLTARQLAKHRKEPLDWDHLNQVIKTSADFNKYLKVVRGHTDEQWARGESLR</sequence>
<protein>
    <recommendedName>
        <fullName evidence="2">AAA+ ATPase domain-containing protein</fullName>
    </recommendedName>
</protein>
<dbReference type="PANTHER" id="PTHR46411">
    <property type="entry name" value="FAMILY ATPASE, PUTATIVE-RELATED"/>
    <property type="match status" value="1"/>
</dbReference>
<dbReference type="InterPro" id="IPR054289">
    <property type="entry name" value="DUF7025"/>
</dbReference>
<evidence type="ECO:0000313" key="3">
    <source>
        <dbReference type="EMBL" id="KXH49268.1"/>
    </source>
</evidence>
<dbReference type="Pfam" id="PF23232">
    <property type="entry name" value="AAA_lid_13"/>
    <property type="match status" value="1"/>
</dbReference>
<dbReference type="Pfam" id="PF22942">
    <property type="entry name" value="DUF7025"/>
    <property type="match status" value="1"/>
</dbReference>
<organism evidence="3 4">
    <name type="scientific">Colletotrichum nymphaeae SA-01</name>
    <dbReference type="NCBI Taxonomy" id="1460502"/>
    <lineage>
        <taxon>Eukaryota</taxon>
        <taxon>Fungi</taxon>
        <taxon>Dikarya</taxon>
        <taxon>Ascomycota</taxon>
        <taxon>Pezizomycotina</taxon>
        <taxon>Sordariomycetes</taxon>
        <taxon>Hypocreomycetidae</taxon>
        <taxon>Glomerellales</taxon>
        <taxon>Glomerellaceae</taxon>
        <taxon>Colletotrichum</taxon>
        <taxon>Colletotrichum acutatum species complex</taxon>
    </lineage>
</organism>
<dbReference type="GO" id="GO:0016887">
    <property type="term" value="F:ATP hydrolysis activity"/>
    <property type="evidence" value="ECO:0007669"/>
    <property type="project" value="InterPro"/>
</dbReference>
<dbReference type="Proteomes" id="UP000070054">
    <property type="component" value="Unassembled WGS sequence"/>
</dbReference>
<comment type="caution">
    <text evidence="3">The sequence shown here is derived from an EMBL/GenBank/DDBJ whole genome shotgun (WGS) entry which is preliminary data.</text>
</comment>
<reference evidence="3 4" key="1">
    <citation type="submission" date="2014-02" db="EMBL/GenBank/DDBJ databases">
        <title>The genome sequence of Colletotrichum nymphaeae SA-01.</title>
        <authorList>
            <person name="Baroncelli R."/>
            <person name="Thon M.R."/>
        </authorList>
    </citation>
    <scope>NUCLEOTIDE SEQUENCE [LARGE SCALE GENOMIC DNA]</scope>
    <source>
        <strain evidence="3 4">SA-01</strain>
    </source>
</reference>
<dbReference type="Gene3D" id="3.40.50.300">
    <property type="entry name" value="P-loop containing nucleotide triphosphate hydrolases"/>
    <property type="match status" value="1"/>
</dbReference>
<feature type="compositionally biased region" description="Low complexity" evidence="1">
    <location>
        <begin position="144"/>
        <end position="166"/>
    </location>
</feature>
<evidence type="ECO:0000256" key="1">
    <source>
        <dbReference type="SAM" id="MobiDB-lite"/>
    </source>
</evidence>
<dbReference type="CDD" id="cd19481">
    <property type="entry name" value="RecA-like_protease"/>
    <property type="match status" value="1"/>
</dbReference>
<proteinExistence type="predicted"/>
<dbReference type="PANTHER" id="PTHR46411:SF2">
    <property type="entry name" value="AAA+ ATPASE DOMAIN-CONTAINING PROTEIN"/>
    <property type="match status" value="1"/>
</dbReference>
<accession>A0A135TM69</accession>
<dbReference type="SMART" id="SM00382">
    <property type="entry name" value="AAA"/>
    <property type="match status" value="1"/>
</dbReference>
<evidence type="ECO:0000313" key="4">
    <source>
        <dbReference type="Proteomes" id="UP000070054"/>
    </source>
</evidence>
<dbReference type="AlphaFoldDB" id="A0A135TM69"/>
<evidence type="ECO:0000259" key="2">
    <source>
        <dbReference type="SMART" id="SM00382"/>
    </source>
</evidence>
<gene>
    <name evidence="3" type="ORF">CNYM01_06984</name>
</gene>
<feature type="compositionally biased region" description="Basic and acidic residues" evidence="1">
    <location>
        <begin position="71"/>
        <end position="86"/>
    </location>
</feature>
<dbReference type="InterPro" id="IPR003593">
    <property type="entry name" value="AAA+_ATPase"/>
</dbReference>
<dbReference type="InterPro" id="IPR056599">
    <property type="entry name" value="AAA_lid_fung"/>
</dbReference>
<keyword evidence="4" id="KW-1185">Reference proteome</keyword>
<feature type="compositionally biased region" description="Basic and acidic residues" evidence="1">
    <location>
        <begin position="169"/>
        <end position="183"/>
    </location>
</feature>
<dbReference type="InterPro" id="IPR027417">
    <property type="entry name" value="P-loop_NTPase"/>
</dbReference>
<feature type="compositionally biased region" description="Basic and acidic residues" evidence="1">
    <location>
        <begin position="44"/>
        <end position="56"/>
    </location>
</feature>
<feature type="region of interest" description="Disordered" evidence="1">
    <location>
        <begin position="1"/>
        <end position="88"/>
    </location>
</feature>